<dbReference type="GO" id="GO:0003723">
    <property type="term" value="F:RNA binding"/>
    <property type="evidence" value="ECO:0007669"/>
    <property type="project" value="InterPro"/>
</dbReference>
<name>A0A845SE83_9GAMM</name>
<keyword evidence="3" id="KW-1185">Reference proteome</keyword>
<evidence type="ECO:0000313" key="3">
    <source>
        <dbReference type="Proteomes" id="UP000461443"/>
    </source>
</evidence>
<dbReference type="InterPro" id="IPR049021">
    <property type="entry name" value="AmiR_N"/>
</dbReference>
<feature type="domain" description="ANTAR" evidence="1">
    <location>
        <begin position="127"/>
        <end position="188"/>
    </location>
</feature>
<comment type="caution">
    <text evidence="2">The sequence shown here is derived from an EMBL/GenBank/DDBJ whole genome shotgun (WGS) entry which is preliminary data.</text>
</comment>
<dbReference type="InterPro" id="IPR005561">
    <property type="entry name" value="ANTAR"/>
</dbReference>
<reference evidence="2 3" key="1">
    <citation type="submission" date="2019-12" db="EMBL/GenBank/DDBJ databases">
        <authorList>
            <person name="Lee S.D."/>
        </authorList>
    </citation>
    <scope>NUCLEOTIDE SEQUENCE [LARGE SCALE GENOMIC DNA]</scope>
    <source>
        <strain evidence="2 3">SAP-6</strain>
    </source>
</reference>
<dbReference type="Pfam" id="PF21332">
    <property type="entry name" value="AmiR_N"/>
    <property type="match status" value="1"/>
</dbReference>
<dbReference type="Gene3D" id="3.40.50.2300">
    <property type="match status" value="1"/>
</dbReference>
<organism evidence="2 3">
    <name type="scientific">Acerihabitans arboris</name>
    <dbReference type="NCBI Taxonomy" id="2691583"/>
    <lineage>
        <taxon>Bacteria</taxon>
        <taxon>Pseudomonadati</taxon>
        <taxon>Pseudomonadota</taxon>
        <taxon>Gammaproteobacteria</taxon>
        <taxon>Enterobacterales</taxon>
        <taxon>Pectobacteriaceae</taxon>
        <taxon>Acerihabitans</taxon>
    </lineage>
</organism>
<dbReference type="InterPro" id="IPR011006">
    <property type="entry name" value="CheY-like_superfamily"/>
</dbReference>
<evidence type="ECO:0000313" key="2">
    <source>
        <dbReference type="EMBL" id="NDL62189.1"/>
    </source>
</evidence>
<protein>
    <submittedName>
        <fullName evidence="2">Antitermination regulator</fullName>
    </submittedName>
</protein>
<dbReference type="RefSeq" id="WP_162364883.1">
    <property type="nucleotide sequence ID" value="NZ_WUBS01000003.1"/>
</dbReference>
<proteinExistence type="predicted"/>
<dbReference type="EMBL" id="WUBS01000003">
    <property type="protein sequence ID" value="NDL62189.1"/>
    <property type="molecule type" value="Genomic_DNA"/>
</dbReference>
<sequence>MQEAKKRLMVRGLKIALFGCAPRDEKNLLLQFQRLGIQGDSFADFHDDVFRDRYDSVIFDSDNSVLIKQISQGTWPSLPKIALMGLETPSRLSWVIDQEVDGWLRKPVKTDGILSTIILARHHFERHQAHLDALRQQDIRIRSRRFLLSAQILLIQEFNYSEQQSYELLRRLATEQQQTVEEFCIVFLSRQREWLCLLKSRHMQ</sequence>
<dbReference type="AlphaFoldDB" id="A0A845SE83"/>
<accession>A0A845SE83</accession>
<dbReference type="SUPFAM" id="SSF52172">
    <property type="entry name" value="CheY-like"/>
    <property type="match status" value="1"/>
</dbReference>
<dbReference type="PROSITE" id="PS50921">
    <property type="entry name" value="ANTAR"/>
    <property type="match status" value="1"/>
</dbReference>
<gene>
    <name evidence="2" type="ORF">GRH90_05400</name>
</gene>
<reference evidence="2 3" key="2">
    <citation type="submission" date="2020-02" db="EMBL/GenBank/DDBJ databases">
        <title>The new genus of Enterobacteriales.</title>
        <authorList>
            <person name="Kim I.S."/>
        </authorList>
    </citation>
    <scope>NUCLEOTIDE SEQUENCE [LARGE SCALE GENOMIC DNA]</scope>
    <source>
        <strain evidence="2 3">SAP-6</strain>
    </source>
</reference>
<evidence type="ECO:0000259" key="1">
    <source>
        <dbReference type="PROSITE" id="PS50921"/>
    </source>
</evidence>
<dbReference type="Proteomes" id="UP000461443">
    <property type="component" value="Unassembled WGS sequence"/>
</dbReference>